<dbReference type="AlphaFoldDB" id="A0A5N6R3E9"/>
<dbReference type="EMBL" id="CM017325">
    <property type="protein sequence ID" value="KAE8055462.1"/>
    <property type="molecule type" value="Genomic_DNA"/>
</dbReference>
<feature type="region of interest" description="Disordered" evidence="1">
    <location>
        <begin position="39"/>
        <end position="63"/>
    </location>
</feature>
<reference evidence="2 3" key="1">
    <citation type="submission" date="2019-06" db="EMBL/GenBank/DDBJ databases">
        <title>A chromosomal-level reference genome of Carpinus fangiana (Coryloideae, Betulaceae).</title>
        <authorList>
            <person name="Yang X."/>
            <person name="Wang Z."/>
            <person name="Zhang L."/>
            <person name="Hao G."/>
            <person name="Liu J."/>
            <person name="Yang Y."/>
        </authorList>
    </citation>
    <scope>NUCLEOTIDE SEQUENCE [LARGE SCALE GENOMIC DNA]</scope>
    <source>
        <strain evidence="2">Cfa_2016G</strain>
        <tissue evidence="2">Leaf</tissue>
    </source>
</reference>
<evidence type="ECO:0000313" key="3">
    <source>
        <dbReference type="Proteomes" id="UP000327013"/>
    </source>
</evidence>
<organism evidence="2 3">
    <name type="scientific">Carpinus fangiana</name>
    <dbReference type="NCBI Taxonomy" id="176857"/>
    <lineage>
        <taxon>Eukaryota</taxon>
        <taxon>Viridiplantae</taxon>
        <taxon>Streptophyta</taxon>
        <taxon>Embryophyta</taxon>
        <taxon>Tracheophyta</taxon>
        <taxon>Spermatophyta</taxon>
        <taxon>Magnoliopsida</taxon>
        <taxon>eudicotyledons</taxon>
        <taxon>Gunneridae</taxon>
        <taxon>Pentapetalae</taxon>
        <taxon>rosids</taxon>
        <taxon>fabids</taxon>
        <taxon>Fagales</taxon>
        <taxon>Betulaceae</taxon>
        <taxon>Carpinus</taxon>
    </lineage>
</organism>
<proteinExistence type="predicted"/>
<evidence type="ECO:0000313" key="2">
    <source>
        <dbReference type="EMBL" id="KAE8055462.1"/>
    </source>
</evidence>
<protein>
    <submittedName>
        <fullName evidence="2">Uncharacterized protein</fullName>
    </submittedName>
</protein>
<sequence>MPTTGADPSIFIHDPLLPSSTVPRFRICGSLRQALQASGYSSFPQSPSSSHSSITIPWSSSQS</sequence>
<accession>A0A5N6R3E9</accession>
<dbReference type="Proteomes" id="UP000327013">
    <property type="component" value="Chromosome 5"/>
</dbReference>
<name>A0A5N6R3E9_9ROSI</name>
<gene>
    <name evidence="2" type="ORF">FH972_012302</name>
</gene>
<keyword evidence="3" id="KW-1185">Reference proteome</keyword>
<evidence type="ECO:0000256" key="1">
    <source>
        <dbReference type="SAM" id="MobiDB-lite"/>
    </source>
</evidence>